<dbReference type="Proteomes" id="UP000053283">
    <property type="component" value="Unassembled WGS sequence"/>
</dbReference>
<evidence type="ECO:0000313" key="3">
    <source>
        <dbReference type="Proteomes" id="UP000053283"/>
    </source>
</evidence>
<protein>
    <submittedName>
        <fullName evidence="2">Uncharacterized protein</fullName>
    </submittedName>
</protein>
<evidence type="ECO:0000313" key="2">
    <source>
        <dbReference type="EMBL" id="KFQ93235.1"/>
    </source>
</evidence>
<dbReference type="AlphaFoldDB" id="A0A091UTG3"/>
<keyword evidence="1" id="KW-0732">Signal</keyword>
<accession>A0A091UTG3</accession>
<feature type="chain" id="PRO_5001880996" evidence="1">
    <location>
        <begin position="19"/>
        <end position="71"/>
    </location>
</feature>
<organism evidence="2 3">
    <name type="scientific">Nipponia nippon</name>
    <name type="common">Crested ibis</name>
    <name type="synonym">Ibis nippon</name>
    <dbReference type="NCBI Taxonomy" id="128390"/>
    <lineage>
        <taxon>Eukaryota</taxon>
        <taxon>Metazoa</taxon>
        <taxon>Chordata</taxon>
        <taxon>Craniata</taxon>
        <taxon>Vertebrata</taxon>
        <taxon>Euteleostomi</taxon>
        <taxon>Archelosauria</taxon>
        <taxon>Archosauria</taxon>
        <taxon>Dinosauria</taxon>
        <taxon>Saurischia</taxon>
        <taxon>Theropoda</taxon>
        <taxon>Coelurosauria</taxon>
        <taxon>Aves</taxon>
        <taxon>Neognathae</taxon>
        <taxon>Neoaves</taxon>
        <taxon>Aequornithes</taxon>
        <taxon>Pelecaniformes</taxon>
        <taxon>Threskiornithidae</taxon>
        <taxon>Nipponia</taxon>
    </lineage>
</organism>
<evidence type="ECO:0000256" key="1">
    <source>
        <dbReference type="SAM" id="SignalP"/>
    </source>
</evidence>
<name>A0A091UTG3_NIPNI</name>
<sequence length="71" mass="7283">MVTLAFCSAVACWETAAGRPPGVAMEATGLLLLKLSEALRRENMVRASGKLGGVAGVLAGVHICGKETRGQ</sequence>
<dbReference type="EMBL" id="KL410017">
    <property type="protein sequence ID" value="KFQ93235.1"/>
    <property type="molecule type" value="Genomic_DNA"/>
</dbReference>
<feature type="non-terminal residue" evidence="2">
    <location>
        <position position="71"/>
    </location>
</feature>
<feature type="signal peptide" evidence="1">
    <location>
        <begin position="1"/>
        <end position="18"/>
    </location>
</feature>
<proteinExistence type="predicted"/>
<keyword evidence="3" id="KW-1185">Reference proteome</keyword>
<reference evidence="2 3" key="1">
    <citation type="submission" date="2014-04" db="EMBL/GenBank/DDBJ databases">
        <title>Genome evolution of avian class.</title>
        <authorList>
            <person name="Zhang G."/>
            <person name="Li C."/>
        </authorList>
    </citation>
    <scope>NUCLEOTIDE SEQUENCE [LARGE SCALE GENOMIC DNA]</scope>
    <source>
        <strain evidence="2">BGI_Y956</strain>
    </source>
</reference>
<gene>
    <name evidence="2" type="ORF">Y956_05241</name>
</gene>